<feature type="transmembrane region" description="Helical" evidence="1">
    <location>
        <begin position="262"/>
        <end position="282"/>
    </location>
</feature>
<evidence type="ECO:0000313" key="2">
    <source>
        <dbReference type="EMBL" id="SDS36201.1"/>
    </source>
</evidence>
<keyword evidence="1" id="KW-0812">Transmembrane</keyword>
<dbReference type="Proteomes" id="UP000198688">
    <property type="component" value="Chromosome I"/>
</dbReference>
<sequence length="330" mass="35422">MLVAVALAGIAGVLVRQQQVTDQEAAARTITAVAREHRDDDVTLVVELPDGTRWSTPVLYAGDYPIGDPVELLVDDEGLRQLRSEPYDISLLLIPLVLVAGAGVALTSRAVARQRTLRRFFDGPQPARPVRALDNDGFVYVLIPGPHGQAEQLGVEHFGSTGGDPGDDHGTDPRLRTRPAILYGSPRPGSWCAVELDGYVYVPRAPVDEMDLVPYDNDRGLPAWLDDDGEPAADRDDLLPRDADPATVSEFTPVSGSSRGRMLRAGASGAFLGSSIVFAIGAWVPKEAFLVAGAVGLLLGLEGGWRRYLRPRMRWNTGGVSAVTPWGTTV</sequence>
<protein>
    <recommendedName>
        <fullName evidence="4">DUF3592 domain-containing protein</fullName>
    </recommendedName>
</protein>
<evidence type="ECO:0008006" key="4">
    <source>
        <dbReference type="Google" id="ProtNLM"/>
    </source>
</evidence>
<dbReference type="EMBL" id="LT629758">
    <property type="protein sequence ID" value="SDS36201.1"/>
    <property type="molecule type" value="Genomic_DNA"/>
</dbReference>
<proteinExistence type="predicted"/>
<evidence type="ECO:0000256" key="1">
    <source>
        <dbReference type="SAM" id="Phobius"/>
    </source>
</evidence>
<keyword evidence="1" id="KW-1133">Transmembrane helix</keyword>
<accession>A0A1H1RKC7</accession>
<keyword evidence="1" id="KW-0472">Membrane</keyword>
<keyword evidence="3" id="KW-1185">Reference proteome</keyword>
<name>A0A1H1RKC7_9ACTN</name>
<dbReference type="AlphaFoldDB" id="A0A1H1RKC7"/>
<gene>
    <name evidence="2" type="ORF">SAMN04489716_0615</name>
</gene>
<dbReference type="RefSeq" id="WP_092541368.1">
    <property type="nucleotide sequence ID" value="NZ_BOMJ01000016.1"/>
</dbReference>
<dbReference type="STRING" id="113562.SAMN04489716_0615"/>
<evidence type="ECO:0000313" key="3">
    <source>
        <dbReference type="Proteomes" id="UP000198688"/>
    </source>
</evidence>
<dbReference type="OrthoDB" id="3297966at2"/>
<feature type="transmembrane region" description="Helical" evidence="1">
    <location>
        <begin position="288"/>
        <end position="305"/>
    </location>
</feature>
<feature type="transmembrane region" description="Helical" evidence="1">
    <location>
        <begin position="89"/>
        <end position="112"/>
    </location>
</feature>
<organism evidence="2 3">
    <name type="scientific">Actinoplanes derwentensis</name>
    <dbReference type="NCBI Taxonomy" id="113562"/>
    <lineage>
        <taxon>Bacteria</taxon>
        <taxon>Bacillati</taxon>
        <taxon>Actinomycetota</taxon>
        <taxon>Actinomycetes</taxon>
        <taxon>Micromonosporales</taxon>
        <taxon>Micromonosporaceae</taxon>
        <taxon>Actinoplanes</taxon>
    </lineage>
</organism>
<reference evidence="2 3" key="1">
    <citation type="submission" date="2016-10" db="EMBL/GenBank/DDBJ databases">
        <authorList>
            <person name="de Groot N.N."/>
        </authorList>
    </citation>
    <scope>NUCLEOTIDE SEQUENCE [LARGE SCALE GENOMIC DNA]</scope>
    <source>
        <strain evidence="2 3">DSM 43941</strain>
    </source>
</reference>